<dbReference type="EMBL" id="CM000769">
    <property type="protein sequence ID" value="OQU76304.1"/>
    <property type="molecule type" value="Genomic_DNA"/>
</dbReference>
<reference evidence="2 3" key="1">
    <citation type="journal article" date="2009" name="Nature">
        <title>The Sorghum bicolor genome and the diversification of grasses.</title>
        <authorList>
            <person name="Paterson A.H."/>
            <person name="Bowers J.E."/>
            <person name="Bruggmann R."/>
            <person name="Dubchak I."/>
            <person name="Grimwood J."/>
            <person name="Gundlach H."/>
            <person name="Haberer G."/>
            <person name="Hellsten U."/>
            <person name="Mitros T."/>
            <person name="Poliakov A."/>
            <person name="Schmutz J."/>
            <person name="Spannagl M."/>
            <person name="Tang H."/>
            <person name="Wang X."/>
            <person name="Wicker T."/>
            <person name="Bharti A.K."/>
            <person name="Chapman J."/>
            <person name="Feltus F.A."/>
            <person name="Gowik U."/>
            <person name="Grigoriev I.V."/>
            <person name="Lyons E."/>
            <person name="Maher C.A."/>
            <person name="Martis M."/>
            <person name="Narechania A."/>
            <person name="Otillar R.P."/>
            <person name="Penning B.W."/>
            <person name="Salamov A.A."/>
            <person name="Wang Y."/>
            <person name="Zhang L."/>
            <person name="Carpita N.C."/>
            <person name="Freeling M."/>
            <person name="Gingle A.R."/>
            <person name="Hash C.T."/>
            <person name="Keller B."/>
            <person name="Klein P."/>
            <person name="Kresovich S."/>
            <person name="McCann M.C."/>
            <person name="Ming R."/>
            <person name="Peterson D.G."/>
            <person name="Mehboob-ur-Rahman"/>
            <person name="Ware D."/>
            <person name="Westhoff P."/>
            <person name="Mayer K.F."/>
            <person name="Messing J."/>
            <person name="Rokhsar D.S."/>
        </authorList>
    </citation>
    <scope>NUCLEOTIDE SEQUENCE [LARGE SCALE GENOMIC DNA]</scope>
    <source>
        <strain evidence="3">cv. BTx623</strain>
    </source>
</reference>
<proteinExistence type="predicted"/>
<reference evidence="2" key="2">
    <citation type="submission" date="2017-02" db="EMBL/GenBank/DDBJ databases">
        <title>WGS assembly of Sorghum bicolor.</title>
        <authorList>
            <person name="Paterson A."/>
            <person name="Mullet J."/>
            <person name="Bowers J."/>
            <person name="Bruggmann R."/>
            <person name="Dubchak I."/>
            <person name="Grimwood J."/>
            <person name="Gundlach H."/>
            <person name="Haberer G."/>
            <person name="Hellsten U."/>
            <person name="Mitros T."/>
            <person name="Poliakov A."/>
            <person name="Schmutz J."/>
            <person name="Spannagl M."/>
            <person name="Tang H."/>
            <person name="Wang X."/>
            <person name="Wicker T."/>
            <person name="Bharti A."/>
            <person name="Chapman J."/>
            <person name="Feltus F."/>
            <person name="Gowik U."/>
            <person name="Grigoriev I."/>
            <person name="Lyons E."/>
            <person name="Maher C."/>
            <person name="Martis M."/>
            <person name="Narechania A."/>
            <person name="Otillar R."/>
            <person name="Penning B."/>
            <person name="Salamov A."/>
            <person name="Wang Y."/>
            <person name="Zhang L."/>
            <person name="Carpita N."/>
            <person name="Freeling M."/>
            <person name="Gingle A."/>
            <person name="Hash C."/>
            <person name="Keller B."/>
            <person name="Klein P."/>
            <person name="Kresovich S."/>
            <person name="Mccann M."/>
            <person name="Ming R."/>
            <person name="Peterson D."/>
            <person name="Rahman M."/>
            <person name="Ware D."/>
            <person name="Westhoff P."/>
            <person name="Mayer K."/>
            <person name="Messing J."/>
            <person name="Sims D."/>
            <person name="Jenkins J."/>
            <person name="Shu S."/>
            <person name="Rokhsar D."/>
        </authorList>
    </citation>
    <scope>NUCLEOTIDE SEQUENCE</scope>
</reference>
<sequence length="104" mass="11096">MEEVGIGGTKAIGDPTMGEVSASGDPVAARSPRVLIGVKQGRPDARGTRTTSIMRYSLCVRSCSVGPWLRTSSLHIISSVLHGASRSLESCGCWWSGPRSRPRR</sequence>
<organism evidence="2 3">
    <name type="scientific">Sorghum bicolor</name>
    <name type="common">Sorghum</name>
    <name type="synonym">Sorghum vulgare</name>
    <dbReference type="NCBI Taxonomy" id="4558"/>
    <lineage>
        <taxon>Eukaryota</taxon>
        <taxon>Viridiplantae</taxon>
        <taxon>Streptophyta</taxon>
        <taxon>Embryophyta</taxon>
        <taxon>Tracheophyta</taxon>
        <taxon>Spermatophyta</taxon>
        <taxon>Magnoliopsida</taxon>
        <taxon>Liliopsida</taxon>
        <taxon>Poales</taxon>
        <taxon>Poaceae</taxon>
        <taxon>PACMAD clade</taxon>
        <taxon>Panicoideae</taxon>
        <taxon>Andropogonodae</taxon>
        <taxon>Andropogoneae</taxon>
        <taxon>Sorghinae</taxon>
        <taxon>Sorghum</taxon>
    </lineage>
</organism>
<protein>
    <submittedName>
        <fullName evidence="2">Uncharacterized protein</fullName>
    </submittedName>
</protein>
<dbReference type="Gramene" id="KXG19873">
    <property type="protein sequence ID" value="KXG19873"/>
    <property type="gene ID" value="SORBI_3010G128500"/>
</dbReference>
<dbReference type="InParanoid" id="A0A194YIU2"/>
<dbReference type="Gramene" id="OQU76304">
    <property type="protein sequence ID" value="OQU76304"/>
    <property type="gene ID" value="SORBI_3010G128500"/>
</dbReference>
<evidence type="ECO:0000313" key="2">
    <source>
        <dbReference type="EMBL" id="KXG19873.1"/>
    </source>
</evidence>
<dbReference type="AlphaFoldDB" id="A0A194YIU2"/>
<name>A0A194YIU2_SORBI</name>
<feature type="region of interest" description="Disordered" evidence="1">
    <location>
        <begin position="1"/>
        <end position="28"/>
    </location>
</feature>
<accession>A0A194YIU2</accession>
<gene>
    <name evidence="2" type="ORF">SORBI_3010G128500</name>
</gene>
<reference evidence="3" key="3">
    <citation type="journal article" date="2018" name="Plant J.">
        <title>The Sorghum bicolor reference genome: improved assembly, gene annotations, a transcriptome atlas, and signatures of genome organization.</title>
        <authorList>
            <person name="McCormick R.F."/>
            <person name="Truong S.K."/>
            <person name="Sreedasyam A."/>
            <person name="Jenkins J."/>
            <person name="Shu S."/>
            <person name="Sims D."/>
            <person name="Kennedy M."/>
            <person name="Amirebrahimi M."/>
            <person name="Weers B.D."/>
            <person name="McKinley B."/>
            <person name="Mattison A."/>
            <person name="Morishige D.T."/>
            <person name="Grimwood J."/>
            <person name="Schmutz J."/>
            <person name="Mullet J.E."/>
        </authorList>
    </citation>
    <scope>NUCLEOTIDE SEQUENCE [LARGE SCALE GENOMIC DNA]</scope>
    <source>
        <strain evidence="3">cv. BTx623</strain>
    </source>
</reference>
<evidence type="ECO:0000256" key="1">
    <source>
        <dbReference type="SAM" id="MobiDB-lite"/>
    </source>
</evidence>
<dbReference type="Proteomes" id="UP000000768">
    <property type="component" value="Chromosome 10"/>
</dbReference>
<dbReference type="EMBL" id="CM000769">
    <property type="protein sequence ID" value="KXG19873.1"/>
    <property type="molecule type" value="Genomic_DNA"/>
</dbReference>
<evidence type="ECO:0000313" key="3">
    <source>
        <dbReference type="Proteomes" id="UP000000768"/>
    </source>
</evidence>
<keyword evidence="3" id="KW-1185">Reference proteome</keyword>
<feature type="compositionally biased region" description="Gly residues" evidence="1">
    <location>
        <begin position="1"/>
        <end position="10"/>
    </location>
</feature>